<evidence type="ECO:0000259" key="2">
    <source>
        <dbReference type="Pfam" id="PF01558"/>
    </source>
</evidence>
<dbReference type="STRING" id="642492.Clole_4162"/>
<reference evidence="3 4" key="1">
    <citation type="journal article" date="2011" name="J. Bacteriol.">
        <title>Complete genome sequence of the cellulose-degrading bacterium Cellulosilyticum lentocellum.</title>
        <authorList>
            <consortium name="US DOE Joint Genome Institute"/>
            <person name="Miller D.A."/>
            <person name="Suen G."/>
            <person name="Bruce D."/>
            <person name="Copeland A."/>
            <person name="Cheng J.F."/>
            <person name="Detter C."/>
            <person name="Goodwin L.A."/>
            <person name="Han C.S."/>
            <person name="Hauser L.J."/>
            <person name="Land M.L."/>
            <person name="Lapidus A."/>
            <person name="Lucas S."/>
            <person name="Meincke L."/>
            <person name="Pitluck S."/>
            <person name="Tapia R."/>
            <person name="Teshima H."/>
            <person name="Woyke T."/>
            <person name="Fox B.G."/>
            <person name="Angert E.R."/>
            <person name="Currie C.R."/>
        </authorList>
    </citation>
    <scope>NUCLEOTIDE SEQUENCE [LARGE SCALE GENOMIC DNA]</scope>
    <source>
        <strain evidence="4">ATCC 49066 / DSM 5427 / NCIMB 11756 / RHM5</strain>
    </source>
</reference>
<dbReference type="SUPFAM" id="SSF53323">
    <property type="entry name" value="Pyruvate-ferredoxin oxidoreductase, PFOR, domain III"/>
    <property type="match status" value="1"/>
</dbReference>
<organism evidence="3 4">
    <name type="scientific">Cellulosilyticum lentocellum (strain ATCC 49066 / DSM 5427 / NCIMB 11756 / RHM5)</name>
    <name type="common">Clostridium lentocellum</name>
    <dbReference type="NCBI Taxonomy" id="642492"/>
    <lineage>
        <taxon>Bacteria</taxon>
        <taxon>Bacillati</taxon>
        <taxon>Bacillota</taxon>
        <taxon>Clostridia</taxon>
        <taxon>Lachnospirales</taxon>
        <taxon>Cellulosilyticaceae</taxon>
        <taxon>Cellulosilyticum</taxon>
    </lineage>
</organism>
<dbReference type="GO" id="GO:0019164">
    <property type="term" value="F:pyruvate synthase activity"/>
    <property type="evidence" value="ECO:0007669"/>
    <property type="project" value="UniProtKB-EC"/>
</dbReference>
<dbReference type="InterPro" id="IPR002869">
    <property type="entry name" value="Pyrv_flavodox_OxRed_cen"/>
</dbReference>
<gene>
    <name evidence="3" type="ordered locus">Clole_4162</name>
</gene>
<dbReference type="NCBIfam" id="TIGR02175">
    <property type="entry name" value="PorC_KorC"/>
    <property type="match status" value="1"/>
</dbReference>
<keyword evidence="3" id="KW-0670">Pyruvate</keyword>
<keyword evidence="4" id="KW-1185">Reference proteome</keyword>
<sequence>MIDVIFLGRGGEGAFTSSRILGIAASLYENEYALSFPSFGPERRGAPVFAYTKISSEPIRDRSQSSKGDYFVILNESLYNEGLLSRLKENGKLILNTSHPEKYVDPRIIPFEATRLANEYLGKPIVNTAMLAALAIQSNLVSMESLERAIQYDLPPKLAIKNKKLIEVIKEISKTTENKSLETTCKEVK</sequence>
<dbReference type="Proteomes" id="UP000008467">
    <property type="component" value="Chromosome"/>
</dbReference>
<protein>
    <submittedName>
        <fullName evidence="3">Pyruvate/ketoisovalerate oxidoreductase, gamma subunit</fullName>
        <ecNumber evidence="3">1.2.7.1</ecNumber>
    </submittedName>
</protein>
<feature type="domain" description="Pyruvate/ketoisovalerate oxidoreductase catalytic" evidence="2">
    <location>
        <begin position="10"/>
        <end position="167"/>
    </location>
</feature>
<dbReference type="InterPro" id="IPR019752">
    <property type="entry name" value="Pyrv/ketoisovalerate_OxRed_cat"/>
</dbReference>
<evidence type="ECO:0000256" key="1">
    <source>
        <dbReference type="ARBA" id="ARBA00023002"/>
    </source>
</evidence>
<dbReference type="RefSeq" id="WP_013659105.1">
    <property type="nucleotide sequence ID" value="NC_015275.1"/>
</dbReference>
<dbReference type="KEGG" id="cle:Clole_4162"/>
<name>F2JMR9_CELLD</name>
<dbReference type="Pfam" id="PF01558">
    <property type="entry name" value="POR"/>
    <property type="match status" value="1"/>
</dbReference>
<proteinExistence type="predicted"/>
<accession>F2JMR9</accession>
<keyword evidence="1 3" id="KW-0560">Oxidoreductase</keyword>
<dbReference type="PANTHER" id="PTHR43366:SF1">
    <property type="entry name" value="PYRUVATE SYNTHASE SUBUNIT PORC"/>
    <property type="match status" value="1"/>
</dbReference>
<dbReference type="InterPro" id="IPR051626">
    <property type="entry name" value="Oxidoreductase_gamma_subunit"/>
</dbReference>
<dbReference type="EMBL" id="CP002582">
    <property type="protein sequence ID" value="ADZ85834.1"/>
    <property type="molecule type" value="Genomic_DNA"/>
</dbReference>
<dbReference type="eggNOG" id="COG1014">
    <property type="taxonomic scope" value="Bacteria"/>
</dbReference>
<evidence type="ECO:0000313" key="3">
    <source>
        <dbReference type="EMBL" id="ADZ85834.1"/>
    </source>
</evidence>
<dbReference type="InterPro" id="IPR011894">
    <property type="entry name" value="PorC_KorC"/>
</dbReference>
<dbReference type="HOGENOM" id="CLU_087284_2_0_9"/>
<dbReference type="PANTHER" id="PTHR43366">
    <property type="entry name" value="PYRUVATE SYNTHASE SUBUNIT PORC"/>
    <property type="match status" value="1"/>
</dbReference>
<dbReference type="Gene3D" id="3.40.920.10">
    <property type="entry name" value="Pyruvate-ferredoxin oxidoreductase, PFOR, domain III"/>
    <property type="match status" value="1"/>
</dbReference>
<evidence type="ECO:0000313" key="4">
    <source>
        <dbReference type="Proteomes" id="UP000008467"/>
    </source>
</evidence>
<dbReference type="EC" id="1.2.7.1" evidence="3"/>
<dbReference type="AlphaFoldDB" id="F2JMR9"/>